<evidence type="ECO:0000256" key="1">
    <source>
        <dbReference type="SAM" id="Phobius"/>
    </source>
</evidence>
<dbReference type="AlphaFoldDB" id="D5MGE6"/>
<sequence>MGKRSTFPPRGDPAGTLGIAVFTWALPGKIAWVRVIRKRRECG</sequence>
<feature type="transmembrane region" description="Helical" evidence="1">
    <location>
        <begin position="14"/>
        <end position="32"/>
    </location>
</feature>
<dbReference type="Proteomes" id="UP000006898">
    <property type="component" value="Chromosome"/>
</dbReference>
<keyword evidence="1" id="KW-0812">Transmembrane</keyword>
<dbReference type="EMBL" id="FP565575">
    <property type="protein sequence ID" value="CBE68827.1"/>
    <property type="molecule type" value="Genomic_DNA"/>
</dbReference>
<gene>
    <name evidence="2" type="ORF">DAMO_1769</name>
</gene>
<dbReference type="HOGENOM" id="CLU_3231141_0_0_0"/>
<accession>D5MGE6</accession>
<organism evidence="2 3">
    <name type="scientific">Methylomirabilis oxygeniifera</name>
    <dbReference type="NCBI Taxonomy" id="671143"/>
    <lineage>
        <taxon>Bacteria</taxon>
        <taxon>Candidatus Methylomirabilota</taxon>
        <taxon>Candidatus Methylomirabilia</taxon>
        <taxon>Candidatus Methylomirabilales</taxon>
        <taxon>Candidatus Methylomirabilaceae</taxon>
        <taxon>Candidatus Methylomirabilis</taxon>
    </lineage>
</organism>
<protein>
    <submittedName>
        <fullName evidence="2">Uncharacterized protein</fullName>
    </submittedName>
</protein>
<reference evidence="2 3" key="1">
    <citation type="journal article" date="2010" name="Nature">
        <title>Nitrite-driven anaerobic methane oxidation by oxygenic bacteria.</title>
        <authorList>
            <person name="Ettwig K.F."/>
            <person name="Butler M.K."/>
            <person name="Le Paslier D."/>
            <person name="Pelletier E."/>
            <person name="Mangenot S."/>
            <person name="Kuypers M.M.M."/>
            <person name="Schreiber F."/>
            <person name="Dutilh B.E."/>
            <person name="Zedelius J."/>
            <person name="de Beer D."/>
            <person name="Gloerich J."/>
            <person name="Wessels H.J.C.T."/>
            <person name="van Allen T."/>
            <person name="Luesken F."/>
            <person name="Wu M."/>
            <person name="van de Pas-Schoonen K.T."/>
            <person name="Op den Camp H.J.M."/>
            <person name="Janssen-Megens E.M."/>
            <person name="Francoijs K-J."/>
            <person name="Stunnenberg H."/>
            <person name="Weissenbach J."/>
            <person name="Jetten M.S.M."/>
            <person name="Strous M."/>
        </authorList>
    </citation>
    <scope>NUCLEOTIDE SEQUENCE [LARGE SCALE GENOMIC DNA]</scope>
</reference>
<evidence type="ECO:0000313" key="3">
    <source>
        <dbReference type="Proteomes" id="UP000006898"/>
    </source>
</evidence>
<dbReference type="KEGG" id="mox:DAMO_1769"/>
<name>D5MGE6_METO1</name>
<proteinExistence type="predicted"/>
<keyword evidence="1" id="KW-1133">Transmembrane helix</keyword>
<evidence type="ECO:0000313" key="2">
    <source>
        <dbReference type="EMBL" id="CBE68827.1"/>
    </source>
</evidence>
<keyword evidence="1" id="KW-0472">Membrane</keyword>